<evidence type="ECO:0000256" key="1">
    <source>
        <dbReference type="SAM" id="MobiDB-lite"/>
    </source>
</evidence>
<proteinExistence type="predicted"/>
<evidence type="ECO:0000313" key="2">
    <source>
        <dbReference type="EMBL" id="EKV26080.1"/>
    </source>
</evidence>
<gene>
    <name evidence="2" type="ORF">C882_2945</name>
</gene>
<dbReference type="AlphaFoldDB" id="K9GJD2"/>
<name>K9GJD2_9PROT</name>
<protein>
    <submittedName>
        <fullName evidence="2">Uncharacterized protein</fullName>
    </submittedName>
</protein>
<keyword evidence="3" id="KW-1185">Reference proteome</keyword>
<dbReference type="Proteomes" id="UP000009881">
    <property type="component" value="Unassembled WGS sequence"/>
</dbReference>
<organism evidence="2 3">
    <name type="scientific">Caenispirillum salinarum AK4</name>
    <dbReference type="NCBI Taxonomy" id="1238182"/>
    <lineage>
        <taxon>Bacteria</taxon>
        <taxon>Pseudomonadati</taxon>
        <taxon>Pseudomonadota</taxon>
        <taxon>Alphaproteobacteria</taxon>
        <taxon>Rhodospirillales</taxon>
        <taxon>Novispirillaceae</taxon>
        <taxon>Caenispirillum</taxon>
    </lineage>
</organism>
<feature type="compositionally biased region" description="Polar residues" evidence="1">
    <location>
        <begin position="13"/>
        <end position="28"/>
    </location>
</feature>
<comment type="caution">
    <text evidence="2">The sequence shown here is derived from an EMBL/GenBank/DDBJ whole genome shotgun (WGS) entry which is preliminary data.</text>
</comment>
<sequence>MGEQVSALVGETSGDTGSKSHGGDQNCTCGHEGSVLLP</sequence>
<dbReference type="EMBL" id="ANHY01000039">
    <property type="protein sequence ID" value="EKV26080.1"/>
    <property type="molecule type" value="Genomic_DNA"/>
</dbReference>
<feature type="region of interest" description="Disordered" evidence="1">
    <location>
        <begin position="1"/>
        <end position="38"/>
    </location>
</feature>
<accession>K9GJD2</accession>
<evidence type="ECO:0000313" key="3">
    <source>
        <dbReference type="Proteomes" id="UP000009881"/>
    </source>
</evidence>
<reference evidence="2 3" key="1">
    <citation type="journal article" date="2013" name="Genome Announc.">
        <title>Draft Genome Sequence of an Alphaproteobacterium, Caenispirillum salinarum AK4(T), Isolated from a Solar Saltern.</title>
        <authorList>
            <person name="Khatri I."/>
            <person name="Singh A."/>
            <person name="Korpole S."/>
            <person name="Pinnaka A.K."/>
            <person name="Subramanian S."/>
        </authorList>
    </citation>
    <scope>NUCLEOTIDE SEQUENCE [LARGE SCALE GENOMIC DNA]</scope>
    <source>
        <strain evidence="2 3">AK4</strain>
    </source>
</reference>